<reference evidence="3 7" key="3">
    <citation type="submission" date="2019-07" db="EMBL/GenBank/DDBJ databases">
        <title>Whole genome shotgun sequence of Clostridium butyricum NBRC 3858.</title>
        <authorList>
            <person name="Hosoyama A."/>
            <person name="Uohara A."/>
            <person name="Ohji S."/>
            <person name="Ichikawa N."/>
        </authorList>
    </citation>
    <scope>NUCLEOTIDE SEQUENCE [LARGE SCALE GENOMIC DNA]</scope>
    <source>
        <strain evidence="3 7">NBRC 3858</strain>
    </source>
</reference>
<evidence type="ECO:0000313" key="6">
    <source>
        <dbReference type="Proteomes" id="UP000238081"/>
    </source>
</evidence>
<proteinExistence type="predicted"/>
<dbReference type="PANTHER" id="PTHR43249">
    <property type="entry name" value="UDP-N-ACETYL-2-AMINO-2-DEOXY-D-GLUCURONATE OXIDASE"/>
    <property type="match status" value="1"/>
</dbReference>
<evidence type="ECO:0000313" key="7">
    <source>
        <dbReference type="Proteomes" id="UP000321089"/>
    </source>
</evidence>
<evidence type="ECO:0000313" key="3">
    <source>
        <dbReference type="EMBL" id="GEQ20515.1"/>
    </source>
</evidence>
<dbReference type="InterPro" id="IPR000683">
    <property type="entry name" value="Gfo/Idh/MocA-like_OxRdtase_N"/>
</dbReference>
<dbReference type="Proteomes" id="UP000238081">
    <property type="component" value="Unassembled WGS sequence"/>
</dbReference>
<dbReference type="EMBL" id="CP040626">
    <property type="protein sequence ID" value="QMW89870.1"/>
    <property type="molecule type" value="Genomic_DNA"/>
</dbReference>
<dbReference type="GeneID" id="92943010"/>
<dbReference type="Pfam" id="PF01408">
    <property type="entry name" value="GFO_IDH_MocA"/>
    <property type="match status" value="1"/>
</dbReference>
<evidence type="ECO:0000313" key="4">
    <source>
        <dbReference type="EMBL" id="PPV14316.1"/>
    </source>
</evidence>
<dbReference type="InterPro" id="IPR052515">
    <property type="entry name" value="Gfo/Idh/MocA_Oxidoreductase"/>
</dbReference>
<name>A0A0A6SIC8_CLOBU</name>
<accession>A0A0A6SIC8</accession>
<dbReference type="EMBL" id="BKBC01000009">
    <property type="protein sequence ID" value="GEQ20515.1"/>
    <property type="molecule type" value="Genomic_DNA"/>
</dbReference>
<dbReference type="SUPFAM" id="SSF55347">
    <property type="entry name" value="Glyceraldehyde-3-phosphate dehydrogenase-like, C-terminal domain"/>
    <property type="match status" value="1"/>
</dbReference>
<sequence>MKKLKFAIIGCGRISYKHVEALVNNREEAELVATCDVVLEKAEAKRDEYIEKSGCNADCVHAYTDYKEMLDKEDIDVVTIATESGYHAEIAIYSMKKGASALIEKPMAMSIDDANEMIKVAKENNVKLCVCHQNRFNKPVQKLRDAMEDGKFGKLVNGTARILWNRNMGYYDQAPWRGTWALDGGTLMNQCIHNIDLLQWMMGGEIERVYAECDTFLRDIEAEDFGAIIIRFKNGAIGIVEGSACVYPKNLEETLSIFGQNGAVAIGGLANNELETWRFDGDDEEAIKKEVNVKIDNVYGQGHTPLFKDLIDAINNDREPLVSGEEGKKAMSIILAAYKSRKTGMPVQFPFTEFKTTDMEEQFQGRIEFRNK</sequence>
<evidence type="ECO:0000313" key="5">
    <source>
        <dbReference type="EMBL" id="QMW89870.1"/>
    </source>
</evidence>
<protein>
    <submittedName>
        <fullName evidence="3 5">Oxidoreductase</fullName>
    </submittedName>
</protein>
<dbReference type="Gene3D" id="3.40.50.720">
    <property type="entry name" value="NAD(P)-binding Rossmann-like Domain"/>
    <property type="match status" value="1"/>
</dbReference>
<organism evidence="3 7">
    <name type="scientific">Clostridium butyricum</name>
    <dbReference type="NCBI Taxonomy" id="1492"/>
    <lineage>
        <taxon>Bacteria</taxon>
        <taxon>Bacillati</taxon>
        <taxon>Bacillota</taxon>
        <taxon>Clostridia</taxon>
        <taxon>Eubacteriales</taxon>
        <taxon>Clostridiaceae</taxon>
        <taxon>Clostridium</taxon>
    </lineage>
</organism>
<feature type="domain" description="GFO/IDH/MocA-like oxidoreductase" evidence="2">
    <location>
        <begin position="140"/>
        <end position="264"/>
    </location>
</feature>
<dbReference type="KEGG" id="cbut:ATN24_15725"/>
<dbReference type="PANTHER" id="PTHR43249:SF1">
    <property type="entry name" value="D-GLUCOSIDE 3-DEHYDROGENASE"/>
    <property type="match status" value="1"/>
</dbReference>
<dbReference type="GO" id="GO:0000166">
    <property type="term" value="F:nucleotide binding"/>
    <property type="evidence" value="ECO:0007669"/>
    <property type="project" value="InterPro"/>
</dbReference>
<reference evidence="4 6" key="1">
    <citation type="submission" date="2016-01" db="EMBL/GenBank/DDBJ databases">
        <title>Characterization of the Clostridium difficile lineages that are prevalent in Hong Kong and China.</title>
        <authorList>
            <person name="Kwok J.S.-L."/>
            <person name="Lam W.-Y."/>
            <person name="Ip M."/>
            <person name="Chan T.-F."/>
            <person name="Hawkey P.M."/>
            <person name="Tsui S.K.-W."/>
        </authorList>
    </citation>
    <scope>NUCLEOTIDE SEQUENCE [LARGE SCALE GENOMIC DNA]</scope>
    <source>
        <strain evidence="4 6">300064</strain>
    </source>
</reference>
<dbReference type="Proteomes" id="UP000515243">
    <property type="component" value="Chromosome 1"/>
</dbReference>
<dbReference type="InterPro" id="IPR036291">
    <property type="entry name" value="NAD(P)-bd_dom_sf"/>
</dbReference>
<dbReference type="Pfam" id="PF22725">
    <property type="entry name" value="GFO_IDH_MocA_C3"/>
    <property type="match status" value="1"/>
</dbReference>
<dbReference type="InterPro" id="IPR055170">
    <property type="entry name" value="GFO_IDH_MocA-like_dom"/>
</dbReference>
<reference evidence="5 8" key="2">
    <citation type="submission" date="2019-05" db="EMBL/GenBank/DDBJ databases">
        <authorList>
            <person name="Schori C."/>
            <person name="Ahrens C."/>
        </authorList>
    </citation>
    <scope>NUCLEOTIDE SEQUENCE [LARGE SCALE GENOMIC DNA]</scope>
    <source>
        <strain evidence="5 8">DSM 10702</strain>
    </source>
</reference>
<dbReference type="OrthoDB" id="9815825at2"/>
<dbReference type="AlphaFoldDB" id="A0A0A6SIC8"/>
<evidence type="ECO:0000259" key="2">
    <source>
        <dbReference type="Pfam" id="PF22725"/>
    </source>
</evidence>
<dbReference type="Gene3D" id="3.30.360.10">
    <property type="entry name" value="Dihydrodipicolinate Reductase, domain 2"/>
    <property type="match status" value="1"/>
</dbReference>
<dbReference type="SUPFAM" id="SSF51735">
    <property type="entry name" value="NAD(P)-binding Rossmann-fold domains"/>
    <property type="match status" value="1"/>
</dbReference>
<dbReference type="Proteomes" id="UP000321089">
    <property type="component" value="Unassembled WGS sequence"/>
</dbReference>
<evidence type="ECO:0000259" key="1">
    <source>
        <dbReference type="Pfam" id="PF01408"/>
    </source>
</evidence>
<dbReference type="RefSeq" id="WP_002579101.1">
    <property type="nucleotide sequence ID" value="NZ_AP019716.1"/>
</dbReference>
<feature type="domain" description="Gfo/Idh/MocA-like oxidoreductase N-terminal" evidence="1">
    <location>
        <begin position="4"/>
        <end position="130"/>
    </location>
</feature>
<gene>
    <name evidence="4" type="ORF">AWN73_14010</name>
    <name evidence="3" type="ORF">CBU02nite_10210</name>
    <name evidence="5" type="ORF">FF104_02595</name>
</gene>
<dbReference type="EMBL" id="LRDH01000109">
    <property type="protein sequence ID" value="PPV14316.1"/>
    <property type="molecule type" value="Genomic_DNA"/>
</dbReference>
<evidence type="ECO:0000313" key="8">
    <source>
        <dbReference type="Proteomes" id="UP000515243"/>
    </source>
</evidence>